<dbReference type="EMBL" id="QLUW01000005">
    <property type="protein sequence ID" value="RAP74018.1"/>
    <property type="molecule type" value="Genomic_DNA"/>
</dbReference>
<dbReference type="InterPro" id="IPR050445">
    <property type="entry name" value="Bact_polysacc_biosynth/exp"/>
</dbReference>
<feature type="domain" description="Polysaccharide chain length determinant N-terminal" evidence="8">
    <location>
        <begin position="4"/>
        <end position="95"/>
    </location>
</feature>
<dbReference type="OrthoDB" id="2360475at2"/>
<comment type="caution">
    <text evidence="9">The sequence shown here is derived from an EMBL/GenBank/DDBJ whole genome shotgun (WGS) entry which is preliminary data.</text>
</comment>
<protein>
    <submittedName>
        <fullName evidence="9">Lipopolysaccharide biosynthesis protein</fullName>
    </submittedName>
</protein>
<feature type="transmembrane region" description="Helical" evidence="7">
    <location>
        <begin position="21"/>
        <end position="40"/>
    </location>
</feature>
<keyword evidence="3" id="KW-1003">Cell membrane</keyword>
<evidence type="ECO:0000256" key="3">
    <source>
        <dbReference type="ARBA" id="ARBA00022475"/>
    </source>
</evidence>
<keyword evidence="5 7" id="KW-1133">Transmembrane helix</keyword>
<evidence type="ECO:0000259" key="8">
    <source>
        <dbReference type="Pfam" id="PF02706"/>
    </source>
</evidence>
<dbReference type="Proteomes" id="UP000249260">
    <property type="component" value="Unassembled WGS sequence"/>
</dbReference>
<evidence type="ECO:0000313" key="10">
    <source>
        <dbReference type="Proteomes" id="UP000249260"/>
    </source>
</evidence>
<sequence>MQMELELRDYIQIINKRKWMIVAIVLVCSMAAGLYSYFMINPTYEASTKIVVNNTSIDKTGTDPGLGDIERDLRMINTYKEIIKTPAIMKEVAEQHPDFNMNADELMNKVMVNSVNNTQVMTLIVKDQSYEKAAKIVNAVSLEFKEQIPTIFNVQNVTVLNLAEYNPEKVYAPVGPNIKLNIAIALIVGLMAAVGVAFMLEYMDDTIKTEADVLRYLDLPTIGQIAKMDHTELEQKTAKNARNIKAGEASHVQIGK</sequence>
<feature type="transmembrane region" description="Helical" evidence="7">
    <location>
        <begin position="180"/>
        <end position="200"/>
    </location>
</feature>
<name>A0A328TTZ3_9BACL</name>
<comment type="similarity">
    <text evidence="2">Belongs to the CpsC/CapA family.</text>
</comment>
<evidence type="ECO:0000256" key="2">
    <source>
        <dbReference type="ARBA" id="ARBA00006683"/>
    </source>
</evidence>
<keyword evidence="4 7" id="KW-0812">Transmembrane</keyword>
<evidence type="ECO:0000256" key="5">
    <source>
        <dbReference type="ARBA" id="ARBA00022989"/>
    </source>
</evidence>
<evidence type="ECO:0000313" key="9">
    <source>
        <dbReference type="EMBL" id="RAP74018.1"/>
    </source>
</evidence>
<comment type="subcellular location">
    <subcellularLocation>
        <location evidence="1">Cell membrane</location>
        <topology evidence="1">Multi-pass membrane protein</topology>
    </subcellularLocation>
</comment>
<reference evidence="9 10" key="1">
    <citation type="submission" date="2018-06" db="EMBL/GenBank/DDBJ databases">
        <title>Paenibacillus montanisoli sp. nov., isolated from mountain area soil.</title>
        <authorList>
            <person name="Wu M."/>
        </authorList>
    </citation>
    <scope>NUCLEOTIDE SEQUENCE [LARGE SCALE GENOMIC DNA]</scope>
    <source>
        <strain evidence="9 10">RA17</strain>
    </source>
</reference>
<dbReference type="PANTHER" id="PTHR32309">
    <property type="entry name" value="TYROSINE-PROTEIN KINASE"/>
    <property type="match status" value="1"/>
</dbReference>
<gene>
    <name evidence="9" type="ORF">DL346_23365</name>
</gene>
<evidence type="ECO:0000256" key="6">
    <source>
        <dbReference type="ARBA" id="ARBA00023136"/>
    </source>
</evidence>
<dbReference type="AlphaFoldDB" id="A0A328TTZ3"/>
<evidence type="ECO:0000256" key="4">
    <source>
        <dbReference type="ARBA" id="ARBA00022692"/>
    </source>
</evidence>
<proteinExistence type="inferred from homology"/>
<dbReference type="GO" id="GO:0005886">
    <property type="term" value="C:plasma membrane"/>
    <property type="evidence" value="ECO:0007669"/>
    <property type="project" value="UniProtKB-SubCell"/>
</dbReference>
<dbReference type="PANTHER" id="PTHR32309:SF13">
    <property type="entry name" value="FERRIC ENTEROBACTIN TRANSPORT PROTEIN FEPE"/>
    <property type="match status" value="1"/>
</dbReference>
<dbReference type="GO" id="GO:0004713">
    <property type="term" value="F:protein tyrosine kinase activity"/>
    <property type="evidence" value="ECO:0007669"/>
    <property type="project" value="TreeGrafter"/>
</dbReference>
<evidence type="ECO:0000256" key="1">
    <source>
        <dbReference type="ARBA" id="ARBA00004651"/>
    </source>
</evidence>
<accession>A0A328TTZ3</accession>
<organism evidence="9 10">
    <name type="scientific">Paenibacillus montanisoli</name>
    <dbReference type="NCBI Taxonomy" id="2081970"/>
    <lineage>
        <taxon>Bacteria</taxon>
        <taxon>Bacillati</taxon>
        <taxon>Bacillota</taxon>
        <taxon>Bacilli</taxon>
        <taxon>Bacillales</taxon>
        <taxon>Paenibacillaceae</taxon>
        <taxon>Paenibacillus</taxon>
    </lineage>
</organism>
<evidence type="ECO:0000256" key="7">
    <source>
        <dbReference type="SAM" id="Phobius"/>
    </source>
</evidence>
<dbReference type="Pfam" id="PF02706">
    <property type="entry name" value="Wzz"/>
    <property type="match status" value="1"/>
</dbReference>
<keyword evidence="6 7" id="KW-0472">Membrane</keyword>
<keyword evidence="10" id="KW-1185">Reference proteome</keyword>
<dbReference type="InterPro" id="IPR003856">
    <property type="entry name" value="LPS_length_determ_N"/>
</dbReference>